<dbReference type="EMBL" id="AJ748131">
    <property type="protein sequence ID" value="CAG34726.1"/>
    <property type="molecule type" value="Genomic_DNA"/>
</dbReference>
<dbReference type="AlphaFoldDB" id="Q4R0V5"/>
<gene>
    <name evidence="2" type="primary">racE</name>
</gene>
<feature type="region of interest" description="Disordered" evidence="1">
    <location>
        <begin position="1"/>
        <end position="27"/>
    </location>
</feature>
<reference evidence="2" key="1">
    <citation type="journal article" date="2005" name="Mol. Cells">
        <title>The ribostamycin biosynthetic gene cluster in Streptomyces ribosidificus: comparison with butirosin biosynthesis.</title>
        <authorList>
            <person name="Subba B."/>
            <person name="Kharel M.K."/>
            <person name="Lee H.C."/>
            <person name="Liou K."/>
            <person name="Kim B.-G."/>
            <person name="Sohng J.K."/>
        </authorList>
    </citation>
    <scope>NUCLEOTIDE SEQUENCE</scope>
    <source>
        <strain evidence="2">ATCC 21294</strain>
    </source>
</reference>
<accession>Q4R0V5</accession>
<organism evidence="2">
    <name type="scientific">Streptomyces ribosidificus</name>
    <dbReference type="NCBI Taxonomy" id="80859"/>
    <lineage>
        <taxon>Bacteria</taxon>
        <taxon>Bacillati</taxon>
        <taxon>Actinomycetota</taxon>
        <taxon>Actinomycetes</taxon>
        <taxon>Kitasatosporales</taxon>
        <taxon>Streptomycetaceae</taxon>
        <taxon>Streptomyces</taxon>
    </lineage>
</organism>
<name>Q4R0V5_STRRI</name>
<sequence>MSRRRRWYSGGEWRARPAGRQRSRRGPAYSTRFLQIRPGDFRDRLRRGRRLQVLVLDVVHRPVHPAQQVADDRLLGLDAAALVYVLRAQFADARGMSGAGSHSSGSAGDCSARWTARAAQLVHTRTAGSVSPRPMPRDIPPLFAAGGSAGQGRVSHAHSSAAGPVAELELRPSSSASAQTAEGPRSRCSRRLVAVTAWTGTCWRRASPARVTARMLRTAWYSQESGTGWSREVISSARVTALGHWATVPGRSTPSIWSRSCRAASMTAS</sequence>
<protein>
    <submittedName>
        <fullName evidence="2">RacE protein</fullName>
    </submittedName>
</protein>
<proteinExistence type="predicted"/>
<feature type="region of interest" description="Disordered" evidence="1">
    <location>
        <begin position="124"/>
        <end position="186"/>
    </location>
</feature>
<evidence type="ECO:0000313" key="2">
    <source>
        <dbReference type="EMBL" id="CAG34726.1"/>
    </source>
</evidence>
<evidence type="ECO:0000256" key="1">
    <source>
        <dbReference type="SAM" id="MobiDB-lite"/>
    </source>
</evidence>